<dbReference type="InterPro" id="IPR029062">
    <property type="entry name" value="Class_I_gatase-like"/>
</dbReference>
<dbReference type="Gene3D" id="3.40.50.880">
    <property type="match status" value="1"/>
</dbReference>
<reference evidence="2 3" key="1">
    <citation type="journal article" date="2013" name="BMC Genomics">
        <title>Genomics-driven discovery of the pneumocandin biosynthetic gene cluster in the fungus Glarea lozoyensis.</title>
        <authorList>
            <person name="Chen L."/>
            <person name="Yue Q."/>
            <person name="Zhang X."/>
            <person name="Xiang M."/>
            <person name="Wang C."/>
            <person name="Li S."/>
            <person name="Che Y."/>
            <person name="Ortiz-Lopez F.J."/>
            <person name="Bills G.F."/>
            <person name="Liu X."/>
            <person name="An Z."/>
        </authorList>
    </citation>
    <scope>NUCLEOTIDE SEQUENCE [LARGE SCALE GENOMIC DNA]</scope>
    <source>
        <strain evidence="3">ATCC 20868 / MF5171</strain>
    </source>
</reference>
<evidence type="ECO:0000313" key="3">
    <source>
        <dbReference type="Proteomes" id="UP000016922"/>
    </source>
</evidence>
<dbReference type="CDD" id="cd03143">
    <property type="entry name" value="A4_beta-galactosidase_middle_domain"/>
    <property type="match status" value="1"/>
</dbReference>
<evidence type="ECO:0000256" key="1">
    <source>
        <dbReference type="SAM" id="MobiDB-lite"/>
    </source>
</evidence>
<dbReference type="PANTHER" id="PTHR36848">
    <property type="entry name" value="DNA-BINDING PROTEIN (PUTATIVE SECRETED PROTEIN)-RELATED"/>
    <property type="match status" value="1"/>
</dbReference>
<keyword evidence="3" id="KW-1185">Reference proteome</keyword>
<dbReference type="OMA" id="YDEDKWP"/>
<dbReference type="HOGENOM" id="CLU_010993_0_0_1"/>
<dbReference type="PANTHER" id="PTHR36848:SF2">
    <property type="entry name" value="SECRETED PROTEIN"/>
    <property type="match status" value="1"/>
</dbReference>
<organism evidence="2 3">
    <name type="scientific">Glarea lozoyensis (strain ATCC 20868 / MF5171)</name>
    <dbReference type="NCBI Taxonomy" id="1116229"/>
    <lineage>
        <taxon>Eukaryota</taxon>
        <taxon>Fungi</taxon>
        <taxon>Dikarya</taxon>
        <taxon>Ascomycota</taxon>
        <taxon>Pezizomycotina</taxon>
        <taxon>Leotiomycetes</taxon>
        <taxon>Helotiales</taxon>
        <taxon>Helotiaceae</taxon>
        <taxon>Glarea</taxon>
    </lineage>
</organism>
<dbReference type="Proteomes" id="UP000016922">
    <property type="component" value="Unassembled WGS sequence"/>
</dbReference>
<dbReference type="KEGG" id="glz:GLAREA_07024"/>
<protein>
    <submittedName>
        <fullName evidence="2">Uncharacterized protein</fullName>
    </submittedName>
</protein>
<sequence length="1096" mass="123986">MEYLTSVATSALQKRVETASHGKKKNVNPLTYPKSAEPFSSELFRNPTSEYRGCPLWAWNAKCEKDQLLRQIDNFADMGLGGFHIHVRTGLDTEYLGTEFMDLVKACVDYAESKNLMACLYDEDRWPSGAAGGLVTEKYPEHKGKHVMFTPFLYGTVPLTGDRMPTSARACRSENGQMIARYDITLDENGCLKSSRVLKEGETGENIWYLYEETNPGSPWYNGQTYIDTFSKDAMGRFIEMTHEVYKSKIGNKFGSVVPCIFTDEPQFATKTGLSNPKAREDVFFPWTSDFPHSFKEEYSADLFEAIPQLVWDLPNGKPSTARYRYHDHVCERFVTAFMDQIGAWCKKNGIMLNGHMMEEPTLYSQTSAIGEAMRAYRSMEMPGMDLLCDWTEYNTAKQVSSVARQNGLRGAMCEIYGVTHWTFTFQDHKGCGDWQAALGITFRVHHLTWMSMAGEGKRDYPASIGYQSPWYKEYGHVEDHFARVGTVLTRGKAVTRIAVIHPIESYWMAFGPNGGANETGERDRAFGDLTHWLLHALLDFDFIAESLLPDQSPKIVGKKLHVGACEYDVVLVPNLRTIRSTTLKVLRQFSKSGGKVIFAGSVPDLVDAAVPRTNPTIDNSQSVFWTQHNILSVLEEHREIRIVTDQGDPTVNLIYQMRQDDDKRFVFICNRDRNNPVQSVIKLKGYWEVEELNSITGTENNLSSGKIEGWTALPYRFEGCASVILRLSPAKPENQMHPALTIPVNPPPITNVETSDVILTSLELSEPNVLLLDYAEFKVDEGAWEQTEEILRIDNILRERLGIPRKGLAWKQPWSIPVKDRAGKAKLALRFRFESSFDVDDFTNLALEDANKMKITVNDVDIPTNEDDYPYWVDEAINTLRIPKKTIKKGSNVIVLEFPFGILTNVERIYLLGAFFVTLNGRDTVLEPLERINLTWGNITDQGFPFYVGNVTYNCLFVVPNESPRSDVTLRVPNFSSPVLTVTSTATNSKIGTIAFQPRSLSLGQLTSGPHQIAITAFGNRYNSFGHVHLPEYINMCQPEMWRTGGDWWTDDYSLRPIGVLECPSIEVSEMSKDLEKPAESTSDHDEWVVINRES</sequence>
<dbReference type="RefSeq" id="XP_008079163.1">
    <property type="nucleotide sequence ID" value="XM_008080972.1"/>
</dbReference>
<dbReference type="AlphaFoldDB" id="S3DPJ4"/>
<dbReference type="OrthoDB" id="2579248at2759"/>
<dbReference type="STRING" id="1116229.S3DPJ4"/>
<name>S3DPJ4_GLAL2</name>
<dbReference type="InterPro" id="IPR053161">
    <property type="entry name" value="Ulvan_degrading_GH"/>
</dbReference>
<dbReference type="eggNOG" id="ENOG502RY90">
    <property type="taxonomic scope" value="Eukaryota"/>
</dbReference>
<accession>S3DPJ4</accession>
<dbReference type="EMBL" id="KE145357">
    <property type="protein sequence ID" value="EPE34011.1"/>
    <property type="molecule type" value="Genomic_DNA"/>
</dbReference>
<dbReference type="GeneID" id="19466077"/>
<evidence type="ECO:0000313" key="2">
    <source>
        <dbReference type="EMBL" id="EPE34011.1"/>
    </source>
</evidence>
<feature type="region of interest" description="Disordered" evidence="1">
    <location>
        <begin position="1072"/>
        <end position="1096"/>
    </location>
</feature>
<proteinExistence type="predicted"/>
<gene>
    <name evidence="2" type="ORF">GLAREA_07024</name>
</gene>